<dbReference type="NCBIfam" id="NF038403">
    <property type="entry name" value="perm_prefix_1"/>
    <property type="match status" value="1"/>
</dbReference>
<sequence length="133" mass="15374">MSFHKMDEFLKSVLSYIKFPFDREDIKLEMEAHILDKINYYMVQGYDEKKAEELAVKDMGDPKEIGIQLNKEHNPIIGWLWRITNIAVTIFIVINIFIIGSMTIVTIFSGNPVKEIPKEDIVYRAGVLEPLGL</sequence>
<gene>
    <name evidence="2" type="ORF">SAMN02745784_01670</name>
</gene>
<dbReference type="GeneID" id="90994355"/>
<evidence type="ECO:0000313" key="3">
    <source>
        <dbReference type="Proteomes" id="UP000184114"/>
    </source>
</evidence>
<keyword evidence="1" id="KW-0472">Membrane</keyword>
<dbReference type="EMBL" id="FQTY01000006">
    <property type="protein sequence ID" value="SHE75122.1"/>
    <property type="molecule type" value="Genomic_DNA"/>
</dbReference>
<reference evidence="3" key="1">
    <citation type="submission" date="2016-11" db="EMBL/GenBank/DDBJ databases">
        <authorList>
            <person name="Varghese N."/>
            <person name="Submissions S."/>
        </authorList>
    </citation>
    <scope>NUCLEOTIDE SEQUENCE [LARGE SCALE GENOMIC DNA]</scope>
    <source>
        <strain evidence="3">DSM 18095</strain>
    </source>
</reference>
<dbReference type="Pfam" id="PF22564">
    <property type="entry name" value="HAAS"/>
    <property type="match status" value="1"/>
</dbReference>
<dbReference type="InterPro" id="IPR047928">
    <property type="entry name" value="Perm_prefix_1"/>
</dbReference>
<organism evidence="2 3">
    <name type="scientific">Tissierella praeacuta DSM 18095</name>
    <dbReference type="NCBI Taxonomy" id="1123404"/>
    <lineage>
        <taxon>Bacteria</taxon>
        <taxon>Bacillati</taxon>
        <taxon>Bacillota</taxon>
        <taxon>Tissierellia</taxon>
        <taxon>Tissierellales</taxon>
        <taxon>Tissierellaceae</taxon>
        <taxon>Tissierella</taxon>
    </lineage>
</organism>
<dbReference type="Proteomes" id="UP000184114">
    <property type="component" value="Unassembled WGS sequence"/>
</dbReference>
<protein>
    <submittedName>
        <fullName evidence="2">Uncharacterized protein</fullName>
    </submittedName>
</protein>
<evidence type="ECO:0000256" key="1">
    <source>
        <dbReference type="SAM" id="Phobius"/>
    </source>
</evidence>
<feature type="transmembrane region" description="Helical" evidence="1">
    <location>
        <begin position="79"/>
        <end position="108"/>
    </location>
</feature>
<keyword evidence="3" id="KW-1185">Reference proteome</keyword>
<accession>A0A1M4W2D2</accession>
<keyword evidence="1" id="KW-1133">Transmembrane helix</keyword>
<name>A0A1M4W2D2_9FIRM</name>
<evidence type="ECO:0000313" key="2">
    <source>
        <dbReference type="EMBL" id="SHE75122.1"/>
    </source>
</evidence>
<proteinExistence type="predicted"/>
<dbReference type="RefSeq" id="WP_218564842.1">
    <property type="nucleotide sequence ID" value="NZ_FQTY01000006.1"/>
</dbReference>
<keyword evidence="1" id="KW-0812">Transmembrane</keyword>
<dbReference type="STRING" id="1123404.SAMN02745784_01670"/>
<dbReference type="AlphaFoldDB" id="A0A1M4W2D2"/>